<dbReference type="NCBIfam" id="NF037997">
    <property type="entry name" value="Na_Pi_symport"/>
    <property type="match status" value="1"/>
</dbReference>
<dbReference type="AlphaFoldDB" id="A0A7W8CYW7"/>
<reference evidence="8 9" key="1">
    <citation type="submission" date="2020-08" db="EMBL/GenBank/DDBJ databases">
        <title>Genomic Encyclopedia of Type Strains, Phase IV (KMG-IV): sequencing the most valuable type-strain genomes for metagenomic binning, comparative biology and taxonomic classification.</title>
        <authorList>
            <person name="Goeker M."/>
        </authorList>
    </citation>
    <scope>NUCLEOTIDE SEQUENCE [LARGE SCALE GENOMIC DNA]</scope>
    <source>
        <strain evidence="8 9">DSM 25799</strain>
    </source>
</reference>
<comment type="subcellular location">
    <subcellularLocation>
        <location evidence="1">Cell membrane</location>
        <topology evidence="1">Multi-pass membrane protein</topology>
    </subcellularLocation>
</comment>
<evidence type="ECO:0000256" key="4">
    <source>
        <dbReference type="ARBA" id="ARBA00022989"/>
    </source>
</evidence>
<dbReference type="SUPFAM" id="SSF109755">
    <property type="entry name" value="PhoU-like"/>
    <property type="match status" value="1"/>
</dbReference>
<keyword evidence="5 6" id="KW-0472">Membrane</keyword>
<proteinExistence type="predicted"/>
<dbReference type="Pfam" id="PF02690">
    <property type="entry name" value="Na_Pi_cotrans"/>
    <property type="match status" value="2"/>
</dbReference>
<evidence type="ECO:0000256" key="5">
    <source>
        <dbReference type="ARBA" id="ARBA00023136"/>
    </source>
</evidence>
<evidence type="ECO:0000313" key="8">
    <source>
        <dbReference type="EMBL" id="MBB5182510.1"/>
    </source>
</evidence>
<dbReference type="Proteomes" id="UP000539953">
    <property type="component" value="Unassembled WGS sequence"/>
</dbReference>
<dbReference type="NCBIfam" id="TIGR00704">
    <property type="entry name" value="NaPi_cotrn_rel"/>
    <property type="match status" value="1"/>
</dbReference>
<dbReference type="GO" id="GO:0005436">
    <property type="term" value="F:sodium:phosphate symporter activity"/>
    <property type="evidence" value="ECO:0007669"/>
    <property type="project" value="InterPro"/>
</dbReference>
<keyword evidence="9" id="KW-1185">Reference proteome</keyword>
<dbReference type="InterPro" id="IPR003841">
    <property type="entry name" value="Na/Pi_transpt"/>
</dbReference>
<keyword evidence="3 6" id="KW-0812">Transmembrane</keyword>
<dbReference type="RefSeq" id="WP_183327265.1">
    <property type="nucleotide sequence ID" value="NZ_JACHHK010000002.1"/>
</dbReference>
<feature type="transmembrane region" description="Helical" evidence="6">
    <location>
        <begin position="218"/>
        <end position="239"/>
    </location>
</feature>
<organism evidence="8 9">
    <name type="scientific">Catenisphaera adipataccumulans</name>
    <dbReference type="NCBI Taxonomy" id="700500"/>
    <lineage>
        <taxon>Bacteria</taxon>
        <taxon>Bacillati</taxon>
        <taxon>Bacillota</taxon>
        <taxon>Erysipelotrichia</taxon>
        <taxon>Erysipelotrichales</taxon>
        <taxon>Erysipelotrichaceae</taxon>
        <taxon>Catenisphaera</taxon>
    </lineage>
</organism>
<dbReference type="Pfam" id="PF01895">
    <property type="entry name" value="PhoU"/>
    <property type="match status" value="2"/>
</dbReference>
<feature type="transmembrane region" description="Helical" evidence="6">
    <location>
        <begin position="286"/>
        <end position="308"/>
    </location>
</feature>
<dbReference type="InterPro" id="IPR004633">
    <property type="entry name" value="NaPi_cotrn-rel/YqeW-like"/>
</dbReference>
<accession>A0A7W8CYW7</accession>
<dbReference type="GO" id="GO:0044341">
    <property type="term" value="P:sodium-dependent phosphate transport"/>
    <property type="evidence" value="ECO:0007669"/>
    <property type="project" value="InterPro"/>
</dbReference>
<feature type="transmembrane region" description="Helical" evidence="6">
    <location>
        <begin position="145"/>
        <end position="164"/>
    </location>
</feature>
<feature type="transmembrane region" description="Helical" evidence="6">
    <location>
        <begin position="251"/>
        <end position="274"/>
    </location>
</feature>
<dbReference type="InterPro" id="IPR038078">
    <property type="entry name" value="PhoU-like_sf"/>
</dbReference>
<evidence type="ECO:0000256" key="1">
    <source>
        <dbReference type="ARBA" id="ARBA00004651"/>
    </source>
</evidence>
<evidence type="ECO:0000256" key="2">
    <source>
        <dbReference type="ARBA" id="ARBA00022475"/>
    </source>
</evidence>
<evidence type="ECO:0000256" key="3">
    <source>
        <dbReference type="ARBA" id="ARBA00022692"/>
    </source>
</evidence>
<evidence type="ECO:0000313" key="9">
    <source>
        <dbReference type="Proteomes" id="UP000539953"/>
    </source>
</evidence>
<dbReference type="EMBL" id="JACHHK010000002">
    <property type="protein sequence ID" value="MBB5182510.1"/>
    <property type="molecule type" value="Genomic_DNA"/>
</dbReference>
<comment type="caution">
    <text evidence="8">The sequence shown here is derived from an EMBL/GenBank/DDBJ whole genome shotgun (WGS) entry which is preliminary data.</text>
</comment>
<feature type="transmembrane region" description="Helical" evidence="6">
    <location>
        <begin position="84"/>
        <end position="106"/>
    </location>
</feature>
<gene>
    <name evidence="8" type="ORF">HNQ47_000529</name>
</gene>
<feature type="transmembrane region" description="Helical" evidence="6">
    <location>
        <begin position="118"/>
        <end position="133"/>
    </location>
</feature>
<keyword evidence="2" id="KW-1003">Cell membrane</keyword>
<feature type="transmembrane region" description="Helical" evidence="6">
    <location>
        <begin position="184"/>
        <end position="206"/>
    </location>
</feature>
<name>A0A7W8CYW7_9FIRM</name>
<feature type="transmembrane region" description="Helical" evidence="6">
    <location>
        <begin position="51"/>
        <end position="77"/>
    </location>
</feature>
<dbReference type="InterPro" id="IPR026022">
    <property type="entry name" value="PhoU_dom"/>
</dbReference>
<evidence type="ECO:0000256" key="6">
    <source>
        <dbReference type="SAM" id="Phobius"/>
    </source>
</evidence>
<evidence type="ECO:0000259" key="7">
    <source>
        <dbReference type="Pfam" id="PF01895"/>
    </source>
</evidence>
<dbReference type="Gene3D" id="1.20.58.220">
    <property type="entry name" value="Phosphate transport system protein phou homolog 2, domain 2"/>
    <property type="match status" value="1"/>
</dbReference>
<feature type="domain" description="PhoU" evidence="7">
    <location>
        <begin position="354"/>
        <end position="437"/>
    </location>
</feature>
<dbReference type="PANTHER" id="PTHR10010">
    <property type="entry name" value="SOLUTE CARRIER FAMILY 34 SODIUM PHOSPHATE , MEMBER 2-RELATED"/>
    <property type="match status" value="1"/>
</dbReference>
<dbReference type="PANTHER" id="PTHR10010:SF46">
    <property type="entry name" value="SODIUM-DEPENDENT PHOSPHATE TRANSPORT PROTEIN 2B"/>
    <property type="match status" value="1"/>
</dbReference>
<sequence length="546" mass="59630">MSIDLIKSILTFLGGLGMFIYGMEVMAEGLQNSAGSKTKKLLGMLTNNRLMGVLLGTLVTAIIQSSSATTVMVVGFVNAGLMNLSQAIGVIMGANIGTTMTAWIVSIGEWGSLLKPDFFAPILLVIGVALILFSTKQHTKDKGNIFVGFGILFIGLSTMSGSISPYADSPVFSNAFATIGRNPILGLLVGLVVTAIIQSSSASMGILQTLALNGIVNWGSAVFIALGQNIGTCVTALLSSVGASRNARRAAIMHLLFNVIGAVVAGIVCWIYFIKVPDMAMAKVSSTSLAIFHSSFNIITTIYLYPFADKIVALSQKIIPETEEEKAQKEGLVHLDNRMLQTPGFALAAVKQEINKMGEVALENISYSRDTLLTNEHFDELYANEKKINEYEKELSDFLSNLNATTLSEKEQLQLQHSLLAISDIERIGDHCREIADMMKEDNNVEFSDAAKQDIQTISTQAYKTLKWAMDIRTTKDLTKIANVEKHENKVDVMEKEMREGHIQRLIDGRCSVEAGITFLDSIMNYERMSDHAEQIAQFVVEEEKL</sequence>
<protein>
    <submittedName>
        <fullName evidence="8">Phosphate:Na+ symporter</fullName>
    </submittedName>
</protein>
<feature type="domain" description="PhoU" evidence="7">
    <location>
        <begin position="458"/>
        <end position="540"/>
    </location>
</feature>
<dbReference type="GO" id="GO:0005886">
    <property type="term" value="C:plasma membrane"/>
    <property type="evidence" value="ECO:0007669"/>
    <property type="project" value="UniProtKB-SubCell"/>
</dbReference>
<keyword evidence="4 6" id="KW-1133">Transmembrane helix</keyword>